<dbReference type="AlphaFoldDB" id="A0A177CG03"/>
<dbReference type="EMBL" id="KV441552">
    <property type="protein sequence ID" value="OAG06141.1"/>
    <property type="molecule type" value="Genomic_DNA"/>
</dbReference>
<gene>
    <name evidence="1" type="ORF">CC84DRAFT_751038</name>
</gene>
<dbReference type="Proteomes" id="UP000077069">
    <property type="component" value="Unassembled WGS sequence"/>
</dbReference>
<reference evidence="1 2" key="1">
    <citation type="submission" date="2016-05" db="EMBL/GenBank/DDBJ databases">
        <title>Comparative analysis of secretome profiles of manganese(II)-oxidizing ascomycete fungi.</title>
        <authorList>
            <consortium name="DOE Joint Genome Institute"/>
            <person name="Zeiner C.A."/>
            <person name="Purvine S.O."/>
            <person name="Zink E.M."/>
            <person name="Wu S."/>
            <person name="Pasa-Tolic L."/>
            <person name="Chaput D.L."/>
            <person name="Haridas S."/>
            <person name="Grigoriev I.V."/>
            <person name="Santelli C.M."/>
            <person name="Hansel C.M."/>
        </authorList>
    </citation>
    <scope>NUCLEOTIDE SEQUENCE [LARGE SCALE GENOMIC DNA]</scope>
    <source>
        <strain evidence="1 2">AP3s5-JAC2a</strain>
    </source>
</reference>
<evidence type="ECO:0000313" key="1">
    <source>
        <dbReference type="EMBL" id="OAG06141.1"/>
    </source>
</evidence>
<accession>A0A177CG03</accession>
<dbReference type="GeneID" id="28770783"/>
<keyword evidence="2" id="KW-1185">Reference proteome</keyword>
<proteinExistence type="predicted"/>
<dbReference type="InParanoid" id="A0A177CG03"/>
<evidence type="ECO:0000313" key="2">
    <source>
        <dbReference type="Proteomes" id="UP000077069"/>
    </source>
</evidence>
<protein>
    <submittedName>
        <fullName evidence="1">Uncharacterized protein</fullName>
    </submittedName>
</protein>
<sequence>MGGGPSIQSILYAFRSDICMLLMVKIGMVGGQGGGPLFAIYNRYIAGVFPRIGHVPRTRIRPLNISDGEMTAPILLAGLQASTNDLT</sequence>
<dbReference type="RefSeq" id="XP_018036506.1">
    <property type="nucleotide sequence ID" value="XM_018187297.1"/>
</dbReference>
<name>A0A177CG03_9PLEO</name>
<organism evidence="1 2">
    <name type="scientific">Paraphaeosphaeria sporulosa</name>
    <dbReference type="NCBI Taxonomy" id="1460663"/>
    <lineage>
        <taxon>Eukaryota</taxon>
        <taxon>Fungi</taxon>
        <taxon>Dikarya</taxon>
        <taxon>Ascomycota</taxon>
        <taxon>Pezizomycotina</taxon>
        <taxon>Dothideomycetes</taxon>
        <taxon>Pleosporomycetidae</taxon>
        <taxon>Pleosporales</taxon>
        <taxon>Massarineae</taxon>
        <taxon>Didymosphaeriaceae</taxon>
        <taxon>Paraphaeosphaeria</taxon>
    </lineage>
</organism>